<comment type="caution">
    <text evidence="5">The sequence shown here is derived from an EMBL/GenBank/DDBJ whole genome shotgun (WGS) entry which is preliminary data.</text>
</comment>
<dbReference type="InterPro" id="IPR029056">
    <property type="entry name" value="Ribokinase-like"/>
</dbReference>
<dbReference type="InterPro" id="IPR013749">
    <property type="entry name" value="PM/HMP-P_kinase-1"/>
</dbReference>
<evidence type="ECO:0000313" key="6">
    <source>
        <dbReference type="Proteomes" id="UP000664277"/>
    </source>
</evidence>
<organism evidence="5 6">
    <name type="scientific">Candidatus Obscuribacter phosphatis</name>
    <dbReference type="NCBI Taxonomy" id="1906157"/>
    <lineage>
        <taxon>Bacteria</taxon>
        <taxon>Bacillati</taxon>
        <taxon>Candidatus Melainabacteria</taxon>
        <taxon>Candidatus Obscuribacterales</taxon>
        <taxon>Candidatus Obscuribacteraceae</taxon>
        <taxon>Candidatus Obscuribacter</taxon>
    </lineage>
</organism>
<protein>
    <submittedName>
        <fullName evidence="5">Thiamine phosphate synthase</fullName>
    </submittedName>
</protein>
<gene>
    <name evidence="5" type="ORF">J0M35_02275</name>
</gene>
<dbReference type="GO" id="GO:0009228">
    <property type="term" value="P:thiamine biosynthetic process"/>
    <property type="evidence" value="ECO:0007669"/>
    <property type="project" value="UniProtKB-KW"/>
</dbReference>
<feature type="domain" description="Thiamine phosphate synthase/TenI" evidence="3">
    <location>
        <begin position="310"/>
        <end position="474"/>
    </location>
</feature>
<dbReference type="AlphaFoldDB" id="A0A8J7PFQ7"/>
<dbReference type="CDD" id="cd00564">
    <property type="entry name" value="TMP_TenI"/>
    <property type="match status" value="1"/>
</dbReference>
<evidence type="ECO:0000259" key="3">
    <source>
        <dbReference type="Pfam" id="PF02581"/>
    </source>
</evidence>
<dbReference type="GO" id="GO:0008972">
    <property type="term" value="F:phosphomethylpyrimidine kinase activity"/>
    <property type="evidence" value="ECO:0007669"/>
    <property type="project" value="TreeGrafter"/>
</dbReference>
<dbReference type="SUPFAM" id="SSF53613">
    <property type="entry name" value="Ribokinase-like"/>
    <property type="match status" value="1"/>
</dbReference>
<proteinExistence type="predicted"/>
<dbReference type="Gene3D" id="3.20.20.70">
    <property type="entry name" value="Aldolase class I"/>
    <property type="match status" value="1"/>
</dbReference>
<evidence type="ECO:0000259" key="4">
    <source>
        <dbReference type="Pfam" id="PF08543"/>
    </source>
</evidence>
<dbReference type="GO" id="GO:0005829">
    <property type="term" value="C:cytosol"/>
    <property type="evidence" value="ECO:0007669"/>
    <property type="project" value="TreeGrafter"/>
</dbReference>
<evidence type="ECO:0000313" key="5">
    <source>
        <dbReference type="EMBL" id="MBN8659160.1"/>
    </source>
</evidence>
<evidence type="ECO:0000256" key="1">
    <source>
        <dbReference type="ARBA" id="ARBA00022977"/>
    </source>
</evidence>
<dbReference type="Pfam" id="PF02581">
    <property type="entry name" value="TMP-TENI"/>
    <property type="match status" value="1"/>
</dbReference>
<dbReference type="InterPro" id="IPR013785">
    <property type="entry name" value="Aldolase_TIM"/>
</dbReference>
<feature type="domain" description="Pyridoxamine kinase/Phosphomethylpyrimidine kinase" evidence="4">
    <location>
        <begin position="14"/>
        <end position="266"/>
    </location>
</feature>
<dbReference type="GO" id="GO:0008902">
    <property type="term" value="F:hydroxymethylpyrimidine kinase activity"/>
    <property type="evidence" value="ECO:0007669"/>
    <property type="project" value="TreeGrafter"/>
</dbReference>
<dbReference type="SUPFAM" id="SSF51391">
    <property type="entry name" value="Thiamin phosphate synthase"/>
    <property type="match status" value="1"/>
</dbReference>
<dbReference type="InterPro" id="IPR022998">
    <property type="entry name" value="ThiamineP_synth_TenI"/>
</dbReference>
<keyword evidence="1" id="KW-0784">Thiamine biosynthesis</keyword>
<feature type="region of interest" description="Disordered" evidence="2">
    <location>
        <begin position="503"/>
        <end position="535"/>
    </location>
</feature>
<dbReference type="EMBL" id="JAFLCK010000002">
    <property type="protein sequence ID" value="MBN8659160.1"/>
    <property type="molecule type" value="Genomic_DNA"/>
</dbReference>
<dbReference type="InterPro" id="IPR036206">
    <property type="entry name" value="ThiamineP_synth_sf"/>
</dbReference>
<dbReference type="PANTHER" id="PTHR20858:SF17">
    <property type="entry name" value="HYDROXYMETHYLPYRIMIDINE_PHOSPHOMETHYLPYRIMIDINE KINASE THI20-RELATED"/>
    <property type="match status" value="1"/>
</dbReference>
<dbReference type="Gene3D" id="3.40.1190.20">
    <property type="match status" value="1"/>
</dbReference>
<sequence length="535" mass="57599">MLAKELALVVNNFDGSSARGLACDLKTLSGLGVYASAVCSAVMAADTSRSELVTAVGAKAFAAQLSTLAADSKVASLKIGYIDSVEQVEELVSFISAEKPRFVIYDPVLGEGQTALSLSDNPLFRAIKEKLLPLCHMMTVSLTKAGYFLGEQAGQMPALDDRSALDQYIEELGMKLVVAGPRSVLLTGGGRKGSFSQDYFTNGVSGLWLSSLRRTTRETLGKSETLSSALAGAVCLGHNIMDGLVIARSYLNQSLDSLLAPGKGAQVMSHGQWQCDQSTLPWLTLTGEEGRQRMAFRPTSNLGFYPIVDSFAMVERLVTAGVKHIQLRIKNLSGEALSLEIRDAARLCRQMGCELFINDYVDLAIEHGASGVHLGQADLVSHDLTRLSDSGMKLGVTARAYWEVARALAFKPSYITVGPVFDDETHKEAHEGVTALVRWRKVLDFPIVAAGGISLENATAVLATGVDSIAVYRDLSAGHDLSIRLEKWLRLFERRGLPSGIDRSFDASVTPSTEEAPRIASSESTGEKANLDLYR</sequence>
<dbReference type="PANTHER" id="PTHR20858">
    <property type="entry name" value="PHOSPHOMETHYLPYRIMIDINE KINASE"/>
    <property type="match status" value="1"/>
</dbReference>
<dbReference type="Proteomes" id="UP000664277">
    <property type="component" value="Unassembled WGS sequence"/>
</dbReference>
<evidence type="ECO:0000256" key="2">
    <source>
        <dbReference type="SAM" id="MobiDB-lite"/>
    </source>
</evidence>
<feature type="compositionally biased region" description="Basic and acidic residues" evidence="2">
    <location>
        <begin position="525"/>
        <end position="535"/>
    </location>
</feature>
<accession>A0A8J7PFQ7</accession>
<reference evidence="5" key="1">
    <citation type="submission" date="2021-02" db="EMBL/GenBank/DDBJ databases">
        <title>Genome-Resolved Metagenomics of a Microbial Community Performing Photosynthetic Biological Nutrient Removal.</title>
        <authorList>
            <person name="Mcdaniel E.A."/>
        </authorList>
    </citation>
    <scope>NUCLEOTIDE SEQUENCE</scope>
    <source>
        <strain evidence="5">UWPOB_OBS1</strain>
    </source>
</reference>
<name>A0A8J7PFQ7_9BACT</name>
<dbReference type="Pfam" id="PF08543">
    <property type="entry name" value="Phos_pyr_kin"/>
    <property type="match status" value="1"/>
</dbReference>